<dbReference type="Pfam" id="PF02870">
    <property type="entry name" value="Methyltransf_1N"/>
    <property type="match status" value="1"/>
</dbReference>
<dbReference type="GO" id="GO:0005737">
    <property type="term" value="C:cytoplasm"/>
    <property type="evidence" value="ECO:0007669"/>
    <property type="project" value="UniProtKB-SubCell"/>
</dbReference>
<dbReference type="InterPro" id="IPR036217">
    <property type="entry name" value="MethylDNA_cys_MeTrfase_DNAb"/>
</dbReference>
<evidence type="ECO:0000313" key="12">
    <source>
        <dbReference type="EMBL" id="PFG30046.1"/>
    </source>
</evidence>
<accession>A0A2A9DUK4</accession>
<dbReference type="AlphaFoldDB" id="A0A2A9DUK4"/>
<keyword evidence="7 9" id="KW-0234">DNA repair</keyword>
<dbReference type="RefSeq" id="WP_098406556.1">
    <property type="nucleotide sequence ID" value="NZ_PDJE01000001.1"/>
</dbReference>
<comment type="miscellaneous">
    <text evidence="9">This enzyme catalyzes only one turnover and therefore is not strictly catalytic. According to one definition, an enzyme is a biocatalyst that acts repeatedly and over many reaction cycles.</text>
</comment>
<evidence type="ECO:0000256" key="3">
    <source>
        <dbReference type="ARBA" id="ARBA00022490"/>
    </source>
</evidence>
<dbReference type="InterPro" id="IPR036388">
    <property type="entry name" value="WH-like_DNA-bd_sf"/>
</dbReference>
<evidence type="ECO:0000256" key="7">
    <source>
        <dbReference type="ARBA" id="ARBA00023204"/>
    </source>
</evidence>
<dbReference type="GO" id="GO:0003908">
    <property type="term" value="F:methylated-DNA-[protein]-cysteine S-methyltransferase activity"/>
    <property type="evidence" value="ECO:0007669"/>
    <property type="project" value="UniProtKB-UniRule"/>
</dbReference>
<evidence type="ECO:0000256" key="6">
    <source>
        <dbReference type="ARBA" id="ARBA00022763"/>
    </source>
</evidence>
<proteinExistence type="inferred from homology"/>
<dbReference type="Gene3D" id="1.10.10.10">
    <property type="entry name" value="Winged helix-like DNA-binding domain superfamily/Winged helix DNA-binding domain"/>
    <property type="match status" value="1"/>
</dbReference>
<dbReference type="InterPro" id="IPR001497">
    <property type="entry name" value="MethylDNA_cys_MeTrfase_AS"/>
</dbReference>
<keyword evidence="6 9" id="KW-0227">DNA damage</keyword>
<name>A0A2A9DUK4_9MICO</name>
<dbReference type="Pfam" id="PF01035">
    <property type="entry name" value="DNA_binding_1"/>
    <property type="match status" value="1"/>
</dbReference>
<dbReference type="GO" id="GO:0032259">
    <property type="term" value="P:methylation"/>
    <property type="evidence" value="ECO:0007669"/>
    <property type="project" value="UniProtKB-KW"/>
</dbReference>
<dbReference type="OrthoDB" id="9802228at2"/>
<keyword evidence="13" id="KW-1185">Reference proteome</keyword>
<feature type="active site" description="Nucleophile; methyl group acceptor" evidence="9">
    <location>
        <position position="174"/>
    </location>
</feature>
<evidence type="ECO:0000256" key="8">
    <source>
        <dbReference type="ARBA" id="ARBA00049348"/>
    </source>
</evidence>
<evidence type="ECO:0000256" key="5">
    <source>
        <dbReference type="ARBA" id="ARBA00022679"/>
    </source>
</evidence>
<dbReference type="FunFam" id="1.10.10.10:FF:000214">
    <property type="entry name" value="Methylated-DNA--protein-cysteine methyltransferase"/>
    <property type="match status" value="1"/>
</dbReference>
<comment type="catalytic activity">
    <reaction evidence="8 9">
        <text>a 6-O-methyl-2'-deoxyguanosine in DNA + L-cysteinyl-[protein] = S-methyl-L-cysteinyl-[protein] + a 2'-deoxyguanosine in DNA</text>
        <dbReference type="Rhea" id="RHEA:24000"/>
        <dbReference type="Rhea" id="RHEA-COMP:10131"/>
        <dbReference type="Rhea" id="RHEA-COMP:10132"/>
        <dbReference type="Rhea" id="RHEA-COMP:11367"/>
        <dbReference type="Rhea" id="RHEA-COMP:11368"/>
        <dbReference type="ChEBI" id="CHEBI:29950"/>
        <dbReference type="ChEBI" id="CHEBI:82612"/>
        <dbReference type="ChEBI" id="CHEBI:85445"/>
        <dbReference type="ChEBI" id="CHEBI:85448"/>
        <dbReference type="EC" id="2.1.1.63"/>
    </reaction>
</comment>
<dbReference type="GO" id="GO:0006307">
    <property type="term" value="P:DNA alkylation repair"/>
    <property type="evidence" value="ECO:0007669"/>
    <property type="project" value="UniProtKB-UniRule"/>
</dbReference>
<evidence type="ECO:0000259" key="11">
    <source>
        <dbReference type="Pfam" id="PF02870"/>
    </source>
</evidence>
<dbReference type="EC" id="2.1.1.63" evidence="9"/>
<dbReference type="PANTHER" id="PTHR10815:SF5">
    <property type="entry name" value="METHYLATED-DNA--PROTEIN-CYSTEINE METHYLTRANSFERASE"/>
    <property type="match status" value="1"/>
</dbReference>
<gene>
    <name evidence="12" type="ORF">ATJ78_0966</name>
</gene>
<sequence>MTETPYEADRLRELTQPTPDHLSHLHDQLASRAEADDVLDVAYATADSPLGTLLVAATPAGLVRIAFEVQGFDDVLTTLSERISPRILEAPARLDDTRRELDEYFAGRRTDFDLPLDRALSRGFRRQVHEHLPHIAYGATQTYADVAREVGSPRAVRAVGTACAVNPLPIVVPCHRVLRSDGSTGGYAGGPEAKSRLLQLERAHAVTDRR</sequence>
<reference evidence="12 13" key="1">
    <citation type="submission" date="2017-10" db="EMBL/GenBank/DDBJ databases">
        <title>Sequencing the genomes of 1000 actinobacteria strains.</title>
        <authorList>
            <person name="Klenk H.-P."/>
        </authorList>
    </citation>
    <scope>NUCLEOTIDE SEQUENCE [LARGE SCALE GENOMIC DNA]</scope>
    <source>
        <strain evidence="12 13">DSM 21798</strain>
    </source>
</reference>
<evidence type="ECO:0000256" key="2">
    <source>
        <dbReference type="ARBA" id="ARBA00008711"/>
    </source>
</evidence>
<organism evidence="12 13">
    <name type="scientific">Paramicrobacterium agarici</name>
    <dbReference type="NCBI Taxonomy" id="630514"/>
    <lineage>
        <taxon>Bacteria</taxon>
        <taxon>Bacillati</taxon>
        <taxon>Actinomycetota</taxon>
        <taxon>Actinomycetes</taxon>
        <taxon>Micrococcales</taxon>
        <taxon>Microbacteriaceae</taxon>
        <taxon>Paramicrobacterium</taxon>
    </lineage>
</organism>
<dbReference type="HAMAP" id="MF_00772">
    <property type="entry name" value="OGT"/>
    <property type="match status" value="1"/>
</dbReference>
<dbReference type="InterPro" id="IPR014048">
    <property type="entry name" value="MethylDNA_cys_MeTrfase_DNA-bd"/>
</dbReference>
<dbReference type="Proteomes" id="UP000221369">
    <property type="component" value="Unassembled WGS sequence"/>
</dbReference>
<dbReference type="SUPFAM" id="SSF46767">
    <property type="entry name" value="Methylated DNA-protein cysteine methyltransferase, C-terminal domain"/>
    <property type="match status" value="1"/>
</dbReference>
<feature type="domain" description="Methylguanine DNA methyltransferase ribonuclease-like" evidence="11">
    <location>
        <begin position="42"/>
        <end position="117"/>
    </location>
</feature>
<evidence type="ECO:0000256" key="1">
    <source>
        <dbReference type="ARBA" id="ARBA00001286"/>
    </source>
</evidence>
<dbReference type="InterPro" id="IPR008332">
    <property type="entry name" value="MethylG_MeTrfase_N"/>
</dbReference>
<comment type="function">
    <text evidence="9">Involved in the cellular defense against the biological effects of O6-methylguanine (O6-MeG) and O4-methylthymine (O4-MeT) in DNA. Repairs the methylated nucleobase in DNA by stoichiometrically transferring the methyl group to a cysteine residue in the enzyme. This is a suicide reaction: the enzyme is irreversibly inactivated.</text>
</comment>
<comment type="catalytic activity">
    <reaction evidence="1 9">
        <text>a 4-O-methyl-thymidine in DNA + L-cysteinyl-[protein] = a thymidine in DNA + S-methyl-L-cysteinyl-[protein]</text>
        <dbReference type="Rhea" id="RHEA:53428"/>
        <dbReference type="Rhea" id="RHEA-COMP:10131"/>
        <dbReference type="Rhea" id="RHEA-COMP:10132"/>
        <dbReference type="Rhea" id="RHEA-COMP:13555"/>
        <dbReference type="Rhea" id="RHEA-COMP:13556"/>
        <dbReference type="ChEBI" id="CHEBI:29950"/>
        <dbReference type="ChEBI" id="CHEBI:82612"/>
        <dbReference type="ChEBI" id="CHEBI:137386"/>
        <dbReference type="ChEBI" id="CHEBI:137387"/>
        <dbReference type="EC" id="2.1.1.63"/>
    </reaction>
</comment>
<dbReference type="Gene3D" id="3.30.160.70">
    <property type="entry name" value="Methylated DNA-protein cysteine methyltransferase domain"/>
    <property type="match status" value="1"/>
</dbReference>
<keyword evidence="3 9" id="KW-0963">Cytoplasm</keyword>
<dbReference type="InterPro" id="IPR036631">
    <property type="entry name" value="MGMT_N_sf"/>
</dbReference>
<evidence type="ECO:0000256" key="4">
    <source>
        <dbReference type="ARBA" id="ARBA00022603"/>
    </source>
</evidence>
<comment type="subcellular location">
    <subcellularLocation>
        <location evidence="9">Cytoplasm</location>
    </subcellularLocation>
</comment>
<dbReference type="SUPFAM" id="SSF53155">
    <property type="entry name" value="Methylated DNA-protein cysteine methyltransferase domain"/>
    <property type="match status" value="1"/>
</dbReference>
<keyword evidence="5 9" id="KW-0808">Transferase</keyword>
<dbReference type="EMBL" id="PDJE01000001">
    <property type="protein sequence ID" value="PFG30046.1"/>
    <property type="molecule type" value="Genomic_DNA"/>
</dbReference>
<feature type="domain" description="Methylated-DNA-[protein]-cysteine S-methyltransferase DNA binding" evidence="10">
    <location>
        <begin position="124"/>
        <end position="202"/>
    </location>
</feature>
<dbReference type="NCBIfam" id="TIGR00589">
    <property type="entry name" value="ogt"/>
    <property type="match status" value="1"/>
</dbReference>
<keyword evidence="4 9" id="KW-0489">Methyltransferase</keyword>
<dbReference type="PANTHER" id="PTHR10815">
    <property type="entry name" value="METHYLATED-DNA--PROTEIN-CYSTEINE METHYLTRANSFERASE"/>
    <property type="match status" value="1"/>
</dbReference>
<evidence type="ECO:0000259" key="10">
    <source>
        <dbReference type="Pfam" id="PF01035"/>
    </source>
</evidence>
<dbReference type="InterPro" id="IPR023546">
    <property type="entry name" value="MGMT"/>
</dbReference>
<dbReference type="PROSITE" id="PS00374">
    <property type="entry name" value="MGMT"/>
    <property type="match status" value="1"/>
</dbReference>
<evidence type="ECO:0000256" key="9">
    <source>
        <dbReference type="HAMAP-Rule" id="MF_00772"/>
    </source>
</evidence>
<comment type="caution">
    <text evidence="12">The sequence shown here is derived from an EMBL/GenBank/DDBJ whole genome shotgun (WGS) entry which is preliminary data.</text>
</comment>
<evidence type="ECO:0000313" key="13">
    <source>
        <dbReference type="Proteomes" id="UP000221369"/>
    </source>
</evidence>
<dbReference type="CDD" id="cd06445">
    <property type="entry name" value="ATase"/>
    <property type="match status" value="1"/>
</dbReference>
<protein>
    <recommendedName>
        <fullName evidence="9">Methylated-DNA--protein-cysteine methyltransferase</fullName>
        <ecNumber evidence="9">2.1.1.63</ecNumber>
    </recommendedName>
    <alternativeName>
        <fullName evidence="9">6-O-methylguanine-DNA methyltransferase</fullName>
        <shortName evidence="9">MGMT</shortName>
    </alternativeName>
    <alternativeName>
        <fullName evidence="9">O-6-methylguanine-DNA-alkyltransferase</fullName>
    </alternativeName>
</protein>
<comment type="similarity">
    <text evidence="2 9">Belongs to the MGMT family.</text>
</comment>